<dbReference type="RefSeq" id="WP_076614600.1">
    <property type="nucleotide sequence ID" value="NZ_RHNV01000003.1"/>
</dbReference>
<feature type="transmembrane region" description="Helical" evidence="1">
    <location>
        <begin position="47"/>
        <end position="63"/>
    </location>
</feature>
<sequence>MRYIRQNRLWFFTGLETLALGICFAMSDNFVDRPPHAPEIIDTVNKPFFAIVLILIGIFVSIMSNSPFDGKMRSIIIFLLSLVWVFYSIIFLIHDYYAPIFVPHLDTILIIFVATRITFESAWSDHR</sequence>
<feature type="transmembrane region" description="Helical" evidence="1">
    <location>
        <begin position="9"/>
        <end position="27"/>
    </location>
</feature>
<organism evidence="2 3">
    <name type="scientific">Companilactobacillus allii</name>
    <dbReference type="NCBI Taxonomy" id="1847728"/>
    <lineage>
        <taxon>Bacteria</taxon>
        <taxon>Bacillati</taxon>
        <taxon>Bacillota</taxon>
        <taxon>Bacilli</taxon>
        <taxon>Lactobacillales</taxon>
        <taxon>Lactobacillaceae</taxon>
        <taxon>Companilactobacillus</taxon>
    </lineage>
</organism>
<protein>
    <submittedName>
        <fullName evidence="2">Uncharacterized protein</fullName>
    </submittedName>
</protein>
<accession>A0A1P8Q2Q1</accession>
<evidence type="ECO:0000313" key="2">
    <source>
        <dbReference type="EMBL" id="APX72097.1"/>
    </source>
</evidence>
<dbReference type="Proteomes" id="UP000187499">
    <property type="component" value="Chromosome"/>
</dbReference>
<evidence type="ECO:0000256" key="1">
    <source>
        <dbReference type="SAM" id="Phobius"/>
    </source>
</evidence>
<reference evidence="3" key="1">
    <citation type="submission" date="2016-12" db="EMBL/GenBank/DDBJ databases">
        <authorList>
            <person name="Jung M.Y."/>
            <person name="Lee S.H."/>
        </authorList>
    </citation>
    <scope>NUCLEOTIDE SEQUENCE [LARGE SCALE GENOMIC DNA]</scope>
    <source>
        <strain evidence="3">WiKim39</strain>
    </source>
</reference>
<proteinExistence type="predicted"/>
<dbReference type="STRING" id="1847728.BTM29_05750"/>
<dbReference type="AlphaFoldDB" id="A0A1P8Q2Q1"/>
<dbReference type="KEGG" id="lalw:BTM29_05750"/>
<gene>
    <name evidence="2" type="ORF">BTM29_05750</name>
</gene>
<keyword evidence="3" id="KW-1185">Reference proteome</keyword>
<name>A0A1P8Q2Q1_9LACO</name>
<dbReference type="EMBL" id="CP019323">
    <property type="protein sequence ID" value="APX72097.1"/>
    <property type="molecule type" value="Genomic_DNA"/>
</dbReference>
<keyword evidence="1" id="KW-0472">Membrane</keyword>
<feature type="transmembrane region" description="Helical" evidence="1">
    <location>
        <begin position="100"/>
        <end position="119"/>
    </location>
</feature>
<keyword evidence="1" id="KW-0812">Transmembrane</keyword>
<evidence type="ECO:0000313" key="3">
    <source>
        <dbReference type="Proteomes" id="UP000187499"/>
    </source>
</evidence>
<keyword evidence="1" id="KW-1133">Transmembrane helix</keyword>
<feature type="transmembrane region" description="Helical" evidence="1">
    <location>
        <begin position="75"/>
        <end position="94"/>
    </location>
</feature>